<feature type="compositionally biased region" description="Polar residues" evidence="1">
    <location>
        <begin position="290"/>
        <end position="299"/>
    </location>
</feature>
<evidence type="ECO:0000313" key="3">
    <source>
        <dbReference type="Proteomes" id="UP000284706"/>
    </source>
</evidence>
<dbReference type="OrthoDB" id="2688840at2759"/>
<organism evidence="2 3">
    <name type="scientific">Gymnopilus dilepis</name>
    <dbReference type="NCBI Taxonomy" id="231916"/>
    <lineage>
        <taxon>Eukaryota</taxon>
        <taxon>Fungi</taxon>
        <taxon>Dikarya</taxon>
        <taxon>Basidiomycota</taxon>
        <taxon>Agaricomycotina</taxon>
        <taxon>Agaricomycetes</taxon>
        <taxon>Agaricomycetidae</taxon>
        <taxon>Agaricales</taxon>
        <taxon>Agaricineae</taxon>
        <taxon>Hymenogastraceae</taxon>
        <taxon>Gymnopilus</taxon>
    </lineage>
</organism>
<protein>
    <submittedName>
        <fullName evidence="2">Uncharacterized protein</fullName>
    </submittedName>
</protein>
<reference evidence="2 3" key="1">
    <citation type="journal article" date="2018" name="Evol. Lett.">
        <title>Horizontal gene cluster transfer increased hallucinogenic mushroom diversity.</title>
        <authorList>
            <person name="Reynolds H.T."/>
            <person name="Vijayakumar V."/>
            <person name="Gluck-Thaler E."/>
            <person name="Korotkin H.B."/>
            <person name="Matheny P.B."/>
            <person name="Slot J.C."/>
        </authorList>
    </citation>
    <scope>NUCLEOTIDE SEQUENCE [LARGE SCALE GENOMIC DNA]</scope>
    <source>
        <strain evidence="2 3">SRW20</strain>
    </source>
</reference>
<gene>
    <name evidence="2" type="ORF">CVT26_004105</name>
</gene>
<name>A0A409WKV5_9AGAR</name>
<feature type="compositionally biased region" description="Polar residues" evidence="1">
    <location>
        <begin position="56"/>
        <end position="65"/>
    </location>
</feature>
<keyword evidence="3" id="KW-1185">Reference proteome</keyword>
<evidence type="ECO:0000313" key="2">
    <source>
        <dbReference type="EMBL" id="PPQ79155.1"/>
    </source>
</evidence>
<dbReference type="AlphaFoldDB" id="A0A409WKV5"/>
<evidence type="ECO:0000256" key="1">
    <source>
        <dbReference type="SAM" id="MobiDB-lite"/>
    </source>
</evidence>
<sequence>MSACRSRSFSVSESTATPWSMQLSRCNNQQIFRLDTATHDVDPSLKGKRRRRDNSLPESFTSTRQSEMKSSKADHIPRFATTPSEFKLSSRTRCLHDSARRRQRPASTPFPEDPLSCLPDVVRLRSTAFWELRRSITDNGEGLVRRMRDYERTRLRSQVYQKAKDAEKRGRKRLSRRKKQYIDLSEASDEEEILISSIEFSKTILRPPSAGKRARSMDAMDMDVDSEGWACTSHARSRSSQPSANYTGELRNKSSGVDGGQSTTEDVDSNVSSEPASPPLPSPTYGAVCPSSQSNGFPSSASEKAIAALSLALENGAGSINDYSSVWTYQGHPISQPSDDHGELWH</sequence>
<comment type="caution">
    <text evidence="2">The sequence shown here is derived from an EMBL/GenBank/DDBJ whole genome shotgun (WGS) entry which is preliminary data.</text>
</comment>
<feature type="region of interest" description="Disordered" evidence="1">
    <location>
        <begin position="93"/>
        <end position="113"/>
    </location>
</feature>
<proteinExistence type="predicted"/>
<dbReference type="EMBL" id="NHYE01005019">
    <property type="protein sequence ID" value="PPQ79155.1"/>
    <property type="molecule type" value="Genomic_DNA"/>
</dbReference>
<dbReference type="InParanoid" id="A0A409WKV5"/>
<feature type="region of interest" description="Disordered" evidence="1">
    <location>
        <begin position="37"/>
        <end position="74"/>
    </location>
</feature>
<dbReference type="Proteomes" id="UP000284706">
    <property type="component" value="Unassembled WGS sequence"/>
</dbReference>
<feature type="region of interest" description="Disordered" evidence="1">
    <location>
        <begin position="1"/>
        <end position="20"/>
    </location>
</feature>
<accession>A0A409WKV5</accession>
<feature type="region of interest" description="Disordered" evidence="1">
    <location>
        <begin position="231"/>
        <end position="299"/>
    </location>
</feature>